<name>A0A4S8MSI9_DENBC</name>
<evidence type="ECO:0000313" key="1">
    <source>
        <dbReference type="EMBL" id="THV05619.1"/>
    </source>
</evidence>
<protein>
    <submittedName>
        <fullName evidence="1">Uncharacterized protein</fullName>
    </submittedName>
</protein>
<organism evidence="1 2">
    <name type="scientific">Dendrothele bispora (strain CBS 962.96)</name>
    <dbReference type="NCBI Taxonomy" id="1314807"/>
    <lineage>
        <taxon>Eukaryota</taxon>
        <taxon>Fungi</taxon>
        <taxon>Dikarya</taxon>
        <taxon>Basidiomycota</taxon>
        <taxon>Agaricomycotina</taxon>
        <taxon>Agaricomycetes</taxon>
        <taxon>Agaricomycetidae</taxon>
        <taxon>Agaricales</taxon>
        <taxon>Agaricales incertae sedis</taxon>
        <taxon>Dendrothele</taxon>
    </lineage>
</organism>
<evidence type="ECO:0000313" key="2">
    <source>
        <dbReference type="Proteomes" id="UP000297245"/>
    </source>
</evidence>
<keyword evidence="2" id="KW-1185">Reference proteome</keyword>
<proteinExistence type="predicted"/>
<gene>
    <name evidence="1" type="ORF">K435DRAFT_93680</name>
</gene>
<dbReference type="EMBL" id="ML179048">
    <property type="protein sequence ID" value="THV05619.1"/>
    <property type="molecule type" value="Genomic_DNA"/>
</dbReference>
<reference evidence="1 2" key="1">
    <citation type="journal article" date="2019" name="Nat. Ecol. Evol.">
        <title>Megaphylogeny resolves global patterns of mushroom evolution.</title>
        <authorList>
            <person name="Varga T."/>
            <person name="Krizsan K."/>
            <person name="Foldi C."/>
            <person name="Dima B."/>
            <person name="Sanchez-Garcia M."/>
            <person name="Sanchez-Ramirez S."/>
            <person name="Szollosi G.J."/>
            <person name="Szarkandi J.G."/>
            <person name="Papp V."/>
            <person name="Albert L."/>
            <person name="Andreopoulos W."/>
            <person name="Angelini C."/>
            <person name="Antonin V."/>
            <person name="Barry K.W."/>
            <person name="Bougher N.L."/>
            <person name="Buchanan P."/>
            <person name="Buyck B."/>
            <person name="Bense V."/>
            <person name="Catcheside P."/>
            <person name="Chovatia M."/>
            <person name="Cooper J."/>
            <person name="Damon W."/>
            <person name="Desjardin D."/>
            <person name="Finy P."/>
            <person name="Geml J."/>
            <person name="Haridas S."/>
            <person name="Hughes K."/>
            <person name="Justo A."/>
            <person name="Karasinski D."/>
            <person name="Kautmanova I."/>
            <person name="Kiss B."/>
            <person name="Kocsube S."/>
            <person name="Kotiranta H."/>
            <person name="LaButti K.M."/>
            <person name="Lechner B.E."/>
            <person name="Liimatainen K."/>
            <person name="Lipzen A."/>
            <person name="Lukacs Z."/>
            <person name="Mihaltcheva S."/>
            <person name="Morgado L.N."/>
            <person name="Niskanen T."/>
            <person name="Noordeloos M.E."/>
            <person name="Ohm R.A."/>
            <person name="Ortiz-Santana B."/>
            <person name="Ovrebo C."/>
            <person name="Racz N."/>
            <person name="Riley R."/>
            <person name="Savchenko A."/>
            <person name="Shiryaev A."/>
            <person name="Soop K."/>
            <person name="Spirin V."/>
            <person name="Szebenyi C."/>
            <person name="Tomsovsky M."/>
            <person name="Tulloss R.E."/>
            <person name="Uehling J."/>
            <person name="Grigoriev I.V."/>
            <person name="Vagvolgyi C."/>
            <person name="Papp T."/>
            <person name="Martin F.M."/>
            <person name="Miettinen O."/>
            <person name="Hibbett D.S."/>
            <person name="Nagy L.G."/>
        </authorList>
    </citation>
    <scope>NUCLEOTIDE SEQUENCE [LARGE SCALE GENOMIC DNA]</scope>
    <source>
        <strain evidence="1 2">CBS 962.96</strain>
    </source>
</reference>
<dbReference type="Proteomes" id="UP000297245">
    <property type="component" value="Unassembled WGS sequence"/>
</dbReference>
<sequence length="214" mass="23733">MWSAWVGVMVISRTRVTPSLGARLLVRLSSRIFQKPGFQAILILTKSWDHRIFSLAQLLLSRLQLAPWVRGVFIRLCLSAFGRRVLSLAPIRRVTVLSLGFEPSAGSEGDCPRTLPHTLLTTVPPSSLPLVLWTPTSKIPSTLLAGRLTPGLKKIFGWRQIMGTWSPLNRMTLTTLVLSTKMIRNLVHAIVLRRLLASKSSPMFARAPALGSLH</sequence>
<dbReference type="AlphaFoldDB" id="A0A4S8MSI9"/>
<accession>A0A4S8MSI9</accession>